<dbReference type="WBParaSite" id="MCU_013980-RA">
    <property type="protein sequence ID" value="MCU_013980-RA"/>
    <property type="gene ID" value="MCU_013980"/>
</dbReference>
<accession>A0A5K3G0Y5</accession>
<name>A0A5K3G0Y5_MESCO</name>
<proteinExistence type="predicted"/>
<organism evidence="1">
    <name type="scientific">Mesocestoides corti</name>
    <name type="common">Flatworm</name>
    <dbReference type="NCBI Taxonomy" id="53468"/>
    <lineage>
        <taxon>Eukaryota</taxon>
        <taxon>Metazoa</taxon>
        <taxon>Spiralia</taxon>
        <taxon>Lophotrochozoa</taxon>
        <taxon>Platyhelminthes</taxon>
        <taxon>Cestoda</taxon>
        <taxon>Eucestoda</taxon>
        <taxon>Cyclophyllidea</taxon>
        <taxon>Mesocestoididae</taxon>
        <taxon>Mesocestoides</taxon>
    </lineage>
</organism>
<dbReference type="AlphaFoldDB" id="A0A5K3G0Y5"/>
<reference evidence="1" key="1">
    <citation type="submission" date="2019-11" db="UniProtKB">
        <authorList>
            <consortium name="WormBaseParasite"/>
        </authorList>
    </citation>
    <scope>IDENTIFICATION</scope>
</reference>
<evidence type="ECO:0000313" key="1">
    <source>
        <dbReference type="WBParaSite" id="MCU_013980-RA"/>
    </source>
</evidence>
<protein>
    <submittedName>
        <fullName evidence="1">Ovule protein</fullName>
    </submittedName>
</protein>
<sequence length="72" mass="8107">LHNTRALIGKTGTTEQALLINHKPETHVRRLPSESTKLATPLIISCSSFVSFSGWPLTFLACHWNEVRHRIS</sequence>